<evidence type="ECO:0000256" key="1">
    <source>
        <dbReference type="ARBA" id="ARBA00010779"/>
    </source>
</evidence>
<dbReference type="Gene3D" id="3.40.350.10">
    <property type="entry name" value="Creatinase/prolidase N-terminal domain"/>
    <property type="match status" value="1"/>
</dbReference>
<dbReference type="Gene3D" id="2.30.29.30">
    <property type="entry name" value="Pleckstrin-homology domain (PH domain)/Phosphotyrosine-binding domain (PTB)"/>
    <property type="match status" value="1"/>
</dbReference>
<feature type="compositionally biased region" description="Low complexity" evidence="11">
    <location>
        <begin position="1039"/>
        <end position="1052"/>
    </location>
</feature>
<organism evidence="15 16">
    <name type="scientific">Tetradesmus obliquus</name>
    <name type="common">Green alga</name>
    <name type="synonym">Acutodesmus obliquus</name>
    <dbReference type="NCBI Taxonomy" id="3088"/>
    <lineage>
        <taxon>Eukaryota</taxon>
        <taxon>Viridiplantae</taxon>
        <taxon>Chlorophyta</taxon>
        <taxon>core chlorophytes</taxon>
        <taxon>Chlorophyceae</taxon>
        <taxon>CS clade</taxon>
        <taxon>Sphaeropleales</taxon>
        <taxon>Scenedesmaceae</taxon>
        <taxon>Tetradesmus</taxon>
    </lineage>
</organism>
<keyword evidence="16" id="KW-1185">Reference proteome</keyword>
<dbReference type="SUPFAM" id="SSF55920">
    <property type="entry name" value="Creatinase/aminopeptidase"/>
    <property type="match status" value="1"/>
</dbReference>
<keyword evidence="8 10" id="KW-0234">DNA repair</keyword>
<dbReference type="InterPro" id="IPR000994">
    <property type="entry name" value="Pept_M24"/>
</dbReference>
<evidence type="ECO:0000256" key="11">
    <source>
        <dbReference type="SAM" id="MobiDB-lite"/>
    </source>
</evidence>
<keyword evidence="6" id="KW-0175">Coiled coil</keyword>
<comment type="function">
    <text evidence="10">Component of the FACT complex, a general chromatin factor that acts to reorganize nucleosomes. The FACT complex is involved in multiple processes that require DNA as a template such as mRNA elongation, DNA replication and DNA repair. During transcription elongation the FACT complex acts as a histone chaperone that both destabilizes and restores nucleosomal structure. It facilitates the passage of RNA polymerase II and transcription by promoting the dissociation of one histone H2A-H2B dimer from the nucleosome, then subsequently promotes the reestablishment of the nucleosome following the passage of RNA polymerase II.</text>
</comment>
<dbReference type="Pfam" id="PF00557">
    <property type="entry name" value="Peptidase_M24"/>
    <property type="match status" value="1"/>
</dbReference>
<evidence type="ECO:0000259" key="12">
    <source>
        <dbReference type="SMART" id="SM01285"/>
    </source>
</evidence>
<dbReference type="Pfam" id="PF08644">
    <property type="entry name" value="SPT16"/>
    <property type="match status" value="1"/>
</dbReference>
<proteinExistence type="inferred from homology"/>
<feature type="domain" description="FACT complex subunit SPT16 N-terminal lobe" evidence="12">
    <location>
        <begin position="5"/>
        <end position="165"/>
    </location>
</feature>
<feature type="domain" description="FACT complex subunit SPT16 middle" evidence="13">
    <location>
        <begin position="529"/>
        <end position="676"/>
    </location>
</feature>
<evidence type="ECO:0000256" key="6">
    <source>
        <dbReference type="ARBA" id="ARBA00023054"/>
    </source>
</evidence>
<dbReference type="InterPro" id="IPR040258">
    <property type="entry name" value="Spt16"/>
</dbReference>
<feature type="compositionally biased region" description="Acidic residues" evidence="11">
    <location>
        <begin position="941"/>
        <end position="954"/>
    </location>
</feature>
<dbReference type="InterPro" id="IPR013953">
    <property type="entry name" value="FACT_SPT16_M"/>
</dbReference>
<dbReference type="PANTHER" id="PTHR13980:SF15">
    <property type="entry name" value="FACT COMPLEX SUBUNIT SPT16"/>
    <property type="match status" value="1"/>
</dbReference>
<dbReference type="SMART" id="SM01285">
    <property type="entry name" value="FACT-Spt16_Nlob"/>
    <property type="match status" value="1"/>
</dbReference>
<dbReference type="Proteomes" id="UP000256970">
    <property type="component" value="Unassembled WGS sequence"/>
</dbReference>
<keyword evidence="2 10" id="KW-0158">Chromosome</keyword>
<dbReference type="Gene3D" id="2.30.29.210">
    <property type="entry name" value="FACT complex subunit Spt16p/Cdc68p"/>
    <property type="match status" value="1"/>
</dbReference>
<dbReference type="Gene3D" id="2.30.29.150">
    <property type="match status" value="1"/>
</dbReference>
<dbReference type="FunFam" id="3.40.350.10:FF:000006">
    <property type="entry name" value="FACT complex subunit SPT16"/>
    <property type="match status" value="1"/>
</dbReference>
<dbReference type="SMART" id="SM01287">
    <property type="entry name" value="Rtt106"/>
    <property type="match status" value="1"/>
</dbReference>
<dbReference type="Gene3D" id="3.90.230.10">
    <property type="entry name" value="Creatinase/methionine aminopeptidase superfamily"/>
    <property type="match status" value="1"/>
</dbReference>
<evidence type="ECO:0000256" key="10">
    <source>
        <dbReference type="RuleBase" id="RU367052"/>
    </source>
</evidence>
<dbReference type="GO" id="GO:0035101">
    <property type="term" value="C:FACT complex"/>
    <property type="evidence" value="ECO:0007669"/>
    <property type="project" value="UniProtKB-UniRule"/>
</dbReference>
<dbReference type="FunFam" id="3.90.230.10:FF:000005">
    <property type="entry name" value="FACT complex subunit spt16"/>
    <property type="match status" value="1"/>
</dbReference>
<dbReference type="FunFam" id="2.30.29.30:FF:000017">
    <property type="entry name" value="FACT complex subunit SPT16"/>
    <property type="match status" value="1"/>
</dbReference>
<dbReference type="GO" id="GO:0006260">
    <property type="term" value="P:DNA replication"/>
    <property type="evidence" value="ECO:0007669"/>
    <property type="project" value="UniProtKB-KW"/>
</dbReference>
<feature type="domain" description="Histone chaperone RTT106/FACT complex subunit SPT16-like middle" evidence="14">
    <location>
        <begin position="799"/>
        <end position="889"/>
    </location>
</feature>
<keyword evidence="4 10" id="KW-0227">DNA damage</keyword>
<dbReference type="Pfam" id="PF24824">
    <property type="entry name" value="PH_SPT16"/>
    <property type="match status" value="1"/>
</dbReference>
<dbReference type="STRING" id="3088.A0A383V6T0"/>
<feature type="region of interest" description="Disordered" evidence="11">
    <location>
        <begin position="923"/>
        <end position="956"/>
    </location>
</feature>
<dbReference type="Pfam" id="PF14826">
    <property type="entry name" value="FACT-Spt16_Nlob"/>
    <property type="match status" value="1"/>
</dbReference>
<evidence type="ECO:0000313" key="15">
    <source>
        <dbReference type="EMBL" id="SZX61307.1"/>
    </source>
</evidence>
<feature type="compositionally biased region" description="Acidic residues" evidence="11">
    <location>
        <begin position="924"/>
        <end position="933"/>
    </location>
</feature>
<evidence type="ECO:0000256" key="3">
    <source>
        <dbReference type="ARBA" id="ARBA00022705"/>
    </source>
</evidence>
<reference evidence="15 16" key="1">
    <citation type="submission" date="2016-10" db="EMBL/GenBank/DDBJ databases">
        <authorList>
            <person name="Cai Z."/>
        </authorList>
    </citation>
    <scope>NUCLEOTIDE SEQUENCE [LARGE SCALE GENOMIC DNA]</scope>
</reference>
<evidence type="ECO:0000259" key="13">
    <source>
        <dbReference type="SMART" id="SM01286"/>
    </source>
</evidence>
<evidence type="ECO:0000259" key="14">
    <source>
        <dbReference type="SMART" id="SM01287"/>
    </source>
</evidence>
<dbReference type="EMBL" id="FNXT01000134">
    <property type="protein sequence ID" value="SZX61307.1"/>
    <property type="molecule type" value="Genomic_DNA"/>
</dbReference>
<dbReference type="SMART" id="SM01286">
    <property type="entry name" value="SPT16"/>
    <property type="match status" value="1"/>
</dbReference>
<evidence type="ECO:0000313" key="16">
    <source>
        <dbReference type="Proteomes" id="UP000256970"/>
    </source>
</evidence>
<name>A0A383V6T0_TETOB</name>
<keyword evidence="7 10" id="KW-0804">Transcription</keyword>
<feature type="compositionally biased region" description="Acidic residues" evidence="11">
    <location>
        <begin position="971"/>
        <end position="1014"/>
    </location>
</feature>
<dbReference type="GO" id="GO:0006368">
    <property type="term" value="P:transcription elongation by RNA polymerase II"/>
    <property type="evidence" value="ECO:0007669"/>
    <property type="project" value="TreeGrafter"/>
</dbReference>
<dbReference type="InterPro" id="IPR013719">
    <property type="entry name" value="RTT106/SPT16-like_middle_dom"/>
</dbReference>
<keyword evidence="5 10" id="KW-0805">Transcription regulation</keyword>
<dbReference type="Pfam" id="PF21091">
    <property type="entry name" value="SPT16_C"/>
    <property type="match status" value="1"/>
</dbReference>
<evidence type="ECO:0000256" key="9">
    <source>
        <dbReference type="ARBA" id="ARBA00023242"/>
    </source>
</evidence>
<comment type="similarity">
    <text evidence="1 10">Belongs to the peptidase M24 family. SPT16 subfamily.</text>
</comment>
<dbReference type="GO" id="GO:0031491">
    <property type="term" value="F:nucleosome binding"/>
    <property type="evidence" value="ECO:0007669"/>
    <property type="project" value="TreeGrafter"/>
</dbReference>
<dbReference type="GO" id="GO:0006281">
    <property type="term" value="P:DNA repair"/>
    <property type="evidence" value="ECO:0007669"/>
    <property type="project" value="UniProtKB-UniRule"/>
</dbReference>
<evidence type="ECO:0000256" key="8">
    <source>
        <dbReference type="ARBA" id="ARBA00023204"/>
    </source>
</evidence>
<evidence type="ECO:0000256" key="7">
    <source>
        <dbReference type="ARBA" id="ARBA00023163"/>
    </source>
</evidence>
<keyword evidence="9 10" id="KW-0539">Nucleus</keyword>
<accession>A0A383V6T0</accession>
<comment type="subunit">
    <text evidence="10">Component of the FACT complex.</text>
</comment>
<dbReference type="AlphaFoldDB" id="A0A383V6T0"/>
<dbReference type="FunFam" id="2.30.29.150:FF:000004">
    <property type="entry name" value="FACT complex subunit SPT16"/>
    <property type="match status" value="1"/>
</dbReference>
<dbReference type="InterPro" id="IPR011993">
    <property type="entry name" value="PH-like_dom_sf"/>
</dbReference>
<protein>
    <recommendedName>
        <fullName evidence="10">FACT complex subunit</fullName>
    </recommendedName>
</protein>
<dbReference type="PANTHER" id="PTHR13980">
    <property type="entry name" value="CDC68 RELATED"/>
    <property type="match status" value="1"/>
</dbReference>
<gene>
    <name evidence="15" type="ORF">BQ4739_LOCUS1816</name>
</gene>
<feature type="compositionally biased region" description="Basic and acidic residues" evidence="11">
    <location>
        <begin position="1015"/>
        <end position="1025"/>
    </location>
</feature>
<dbReference type="Pfam" id="PF08512">
    <property type="entry name" value="Rttp106-like_middle"/>
    <property type="match status" value="1"/>
</dbReference>
<dbReference type="InterPro" id="IPR048969">
    <property type="entry name" value="FACT_SPT16_C"/>
</dbReference>
<dbReference type="InterPro" id="IPR056595">
    <property type="entry name" value="Fact-SPT16_PH"/>
</dbReference>
<comment type="subcellular location">
    <subcellularLocation>
        <location evidence="10">Nucleus</location>
    </subcellularLocation>
    <subcellularLocation>
        <location evidence="10">Chromosome</location>
    </subcellularLocation>
</comment>
<dbReference type="InterPro" id="IPR029148">
    <property type="entry name" value="FACT-SPT16_Nlobe"/>
</dbReference>
<keyword evidence="3 10" id="KW-0235">DNA replication</keyword>
<feature type="region of interest" description="Disordered" evidence="11">
    <location>
        <begin position="971"/>
        <end position="1052"/>
    </location>
</feature>
<evidence type="ECO:0000256" key="5">
    <source>
        <dbReference type="ARBA" id="ARBA00023015"/>
    </source>
</evidence>
<sequence length="1052" mass="117503">MAVQINPDTFGKRVKLLYDGWKENRADIWDNANALAVVVGGTSDDLRYLKSISLHLWLFGYELPDTIMVFTDAALHILTSSKKAALLEPLKDVLQSSAGAELQITVRSKEQQQQQMGALLDSIRAVEGARVGTLPKEQHSGQLAELWAQQLADSGLTACDATAGFADLFSVKDEGEVLSAKKAAFLASKVMQSFVVEKIEDIIDKNKKVKHTKLSEMTEEVILDPPKIGIKLKAENVDIAYPPLFQSGGAYDLKLNAACDDNALHDGVILVSLGTRYQSYCANVSRTYIINPNKSQEAQYGALLAAHEAACAALKEGQPARASMEAAVKTLSERAPELVERLNKNVGFGMGLEFREGANVLNAKNEKTLRAGQVFTVSLGVSGLTNADATDARAKTYALQIADTLVVKPGGAAPENLCGVATKLWDKVSYILNDDQEDDTPDALEEVTNGNVMQGGKKLRSDDPNFKSLEQIRREKQEDLLKQKNEETLRRLTAQAAGAAESRPKVRLISEVKAYKEITNLPALRDLQIAVDSKAEAVFVPIYGVLVPLHITSVRNVMHTTEAESNGAIVRISLNFGTTYEPAQKFPALVFLKELSFRTSDAKHAARLVQEIKVLRSTVLQRDKERAERATLVQQEKLVRGKRVFRLPDLWVRPTLGGKGRKMPGTLEAHQNGFRYQNPKGEGVDVMYSNIRYAFFQPAENDMITILHFHLINPIMIGNKKCKDVQFYCEVVDLVQTLDGGRRNMYDPDEIEEEQREREKRNKINADFNQFVRRVQEHWEREIPNQQLEFDIPFRELGFEGVPHRETVLVLPTVNCLVELSQMPFTVVALGDIEIVNLERVGFNLKNFDMAIVFKDFSREVLRIDAIPTKKLDTIKEWLTSVKIKYYESKMNLAWKPILKHILEDPKAFIEEGGWAFLDLEKSDGEDEDEEASSEGFDPGSDAEDEEESSEDISDEMRVAVWCVCSGWVAEDEEESSEDISDEDESVVDSDEVAEEGSDEEEESEGLTWEELEEEAKKEDKRRADEESDDDRPRKKGKPSAGAGAAAGKRRR</sequence>
<evidence type="ECO:0000256" key="2">
    <source>
        <dbReference type="ARBA" id="ARBA00022454"/>
    </source>
</evidence>
<evidence type="ECO:0000256" key="4">
    <source>
        <dbReference type="ARBA" id="ARBA00022763"/>
    </source>
</evidence>
<dbReference type="InterPro" id="IPR029149">
    <property type="entry name" value="Creatin/AminoP/Spt16_N"/>
</dbReference>
<dbReference type="InterPro" id="IPR036005">
    <property type="entry name" value="Creatinase/aminopeptidase-like"/>
</dbReference>